<dbReference type="RefSeq" id="WP_130541859.1">
    <property type="nucleotide sequence ID" value="NZ_CP042431.1"/>
</dbReference>
<dbReference type="GO" id="GO:0009279">
    <property type="term" value="C:cell outer membrane"/>
    <property type="evidence" value="ECO:0007669"/>
    <property type="project" value="UniProtKB-SubCell"/>
</dbReference>
<dbReference type="Pfam" id="PF14322">
    <property type="entry name" value="SusD-like_3"/>
    <property type="match status" value="1"/>
</dbReference>
<evidence type="ECO:0000256" key="2">
    <source>
        <dbReference type="ARBA" id="ARBA00006275"/>
    </source>
</evidence>
<proteinExistence type="inferred from homology"/>
<feature type="domain" description="RagB/SusD" evidence="6">
    <location>
        <begin position="360"/>
        <end position="503"/>
    </location>
</feature>
<keyword evidence="5" id="KW-0998">Cell outer membrane</keyword>
<sequence>MRPKKILFLAIAVSAMVSGCKKSFLETEPSERLSTLQYRNAVKQDPSLNVATLRGLYTAMYTDGIGGTTADDDFGQKGIDIYTDMLCSDMVLGGLNYGWYADLTEYTATINFTTNENYIPWRYFYRLIYGANNIIDGIVDTDPSLENELNKAIMGQAKAMRAYAYFYLSQLYIPEYGDGSTKVLPIYSTAKGEGNHPKSTTKEVYDLVISDLTEAVNLLTGAAARTGKEQVDVNVAKGLLCYALGARGTPADWAQIVTLTQDIIDEYPATSPAATVLLPGQTVAANPAAGFYDVNTPSWMWGVDVTKAMGVGLLSFWGQVDYFSYSYASAGDYKNIDNGLWAAMRPDDIRRLQFRASNPQMPWYKFFDPGRKAQGQAQPFTTDLLYMRSDEFYLLNAEAKARTGQDLAAVGVLENFLGGGKRLTDVGYLTGLSGQPLLNEIYFQTRAELWGEGKSYLAMKRNKATTKRGNNHLSFAGQTFAYNDPKLTFSIPQAEILNNPNLDK</sequence>
<gene>
    <name evidence="8" type="ORF">EV199_3244</name>
</gene>
<evidence type="ECO:0000256" key="1">
    <source>
        <dbReference type="ARBA" id="ARBA00004442"/>
    </source>
</evidence>
<keyword evidence="9" id="KW-1185">Reference proteome</keyword>
<dbReference type="Pfam" id="PF07980">
    <property type="entry name" value="SusD_RagB"/>
    <property type="match status" value="1"/>
</dbReference>
<dbReference type="SUPFAM" id="SSF48452">
    <property type="entry name" value="TPR-like"/>
    <property type="match status" value="1"/>
</dbReference>
<dbReference type="InterPro" id="IPR011990">
    <property type="entry name" value="TPR-like_helical_dom_sf"/>
</dbReference>
<protein>
    <submittedName>
        <fullName evidence="8">SusD-like starch-binding protein associating with outer membrane</fullName>
    </submittedName>
</protein>
<evidence type="ECO:0000313" key="8">
    <source>
        <dbReference type="EMBL" id="RZS71341.1"/>
    </source>
</evidence>
<reference evidence="8 9" key="1">
    <citation type="submission" date="2019-02" db="EMBL/GenBank/DDBJ databases">
        <title>Genomic Encyclopedia of Type Strains, Phase IV (KMG-IV): sequencing the most valuable type-strain genomes for metagenomic binning, comparative biology and taxonomic classification.</title>
        <authorList>
            <person name="Goeker M."/>
        </authorList>
    </citation>
    <scope>NUCLEOTIDE SEQUENCE [LARGE SCALE GENOMIC DNA]</scope>
    <source>
        <strain evidence="8 9">DSM 18116</strain>
    </source>
</reference>
<name>A0A4V2F0U4_9BACT</name>
<dbReference type="PROSITE" id="PS51257">
    <property type="entry name" value="PROKAR_LIPOPROTEIN"/>
    <property type="match status" value="1"/>
</dbReference>
<evidence type="ECO:0000256" key="5">
    <source>
        <dbReference type="ARBA" id="ARBA00023237"/>
    </source>
</evidence>
<evidence type="ECO:0000256" key="4">
    <source>
        <dbReference type="ARBA" id="ARBA00023136"/>
    </source>
</evidence>
<dbReference type="EMBL" id="SGXA01000002">
    <property type="protein sequence ID" value="RZS71341.1"/>
    <property type="molecule type" value="Genomic_DNA"/>
</dbReference>
<comment type="subcellular location">
    <subcellularLocation>
        <location evidence="1">Cell outer membrane</location>
    </subcellularLocation>
</comment>
<dbReference type="AlphaFoldDB" id="A0A4V2F0U4"/>
<keyword evidence="4" id="KW-0472">Membrane</keyword>
<accession>A0A4V2F0U4</accession>
<dbReference type="OrthoDB" id="630434at2"/>
<evidence type="ECO:0000259" key="6">
    <source>
        <dbReference type="Pfam" id="PF07980"/>
    </source>
</evidence>
<dbReference type="InterPro" id="IPR012944">
    <property type="entry name" value="SusD_RagB_dom"/>
</dbReference>
<organism evidence="8 9">
    <name type="scientific">Pseudobacter ginsenosidimutans</name>
    <dbReference type="NCBI Taxonomy" id="661488"/>
    <lineage>
        <taxon>Bacteria</taxon>
        <taxon>Pseudomonadati</taxon>
        <taxon>Bacteroidota</taxon>
        <taxon>Chitinophagia</taxon>
        <taxon>Chitinophagales</taxon>
        <taxon>Chitinophagaceae</taxon>
        <taxon>Pseudobacter</taxon>
    </lineage>
</organism>
<keyword evidence="3" id="KW-0732">Signal</keyword>
<evidence type="ECO:0000313" key="9">
    <source>
        <dbReference type="Proteomes" id="UP000293874"/>
    </source>
</evidence>
<dbReference type="Gene3D" id="1.25.40.390">
    <property type="match status" value="1"/>
</dbReference>
<dbReference type="InterPro" id="IPR033985">
    <property type="entry name" value="SusD-like_N"/>
</dbReference>
<dbReference type="Proteomes" id="UP000293874">
    <property type="component" value="Unassembled WGS sequence"/>
</dbReference>
<evidence type="ECO:0000259" key="7">
    <source>
        <dbReference type="Pfam" id="PF14322"/>
    </source>
</evidence>
<evidence type="ECO:0000256" key="3">
    <source>
        <dbReference type="ARBA" id="ARBA00022729"/>
    </source>
</evidence>
<comment type="caution">
    <text evidence="8">The sequence shown here is derived from an EMBL/GenBank/DDBJ whole genome shotgun (WGS) entry which is preliminary data.</text>
</comment>
<comment type="similarity">
    <text evidence="2">Belongs to the SusD family.</text>
</comment>
<feature type="domain" description="SusD-like N-terminal" evidence="7">
    <location>
        <begin position="98"/>
        <end position="220"/>
    </location>
</feature>